<comment type="subcellular location">
    <subcellularLocation>
        <location evidence="2">Endosome membrane</location>
        <topology evidence="2">Peripheral membrane protein</topology>
    </subcellularLocation>
    <subcellularLocation>
        <location evidence="1">Late endosome membrane</location>
    </subcellularLocation>
    <subcellularLocation>
        <location evidence="3">Lysosome membrane</location>
        <topology evidence="3">Peripheral membrane protein</topology>
        <orientation evidence="3">Cytoplasmic side</orientation>
    </subcellularLocation>
</comment>
<sequence length="165" mass="18378">MSDKEPLLQQPSTAPPPQYDYQPPPQQQQAGGYGGTPQYPQPAYPPPPQPGYPPPQAPPYPQAGYQPHPHVYQPPHTVAMGTQAMYFGSSPIQMVCPHCQTQMMTNVSYEAGTMTWLAVGFFFILGFFVLISWCLCWLPLMMDGLKDIVHTCPNCNHVVGTNRRM</sequence>
<dbReference type="EnsemblMetazoa" id="Aqu2.1.37819_001">
    <property type="protein sequence ID" value="Aqu2.1.37819_001"/>
    <property type="gene ID" value="Aqu2.1.37819"/>
</dbReference>
<feature type="transmembrane region" description="Helical" evidence="9">
    <location>
        <begin position="114"/>
        <end position="138"/>
    </location>
</feature>
<dbReference type="eggNOG" id="ENOG502SFNJ">
    <property type="taxonomic scope" value="Eukaryota"/>
</dbReference>
<evidence type="ECO:0000256" key="5">
    <source>
        <dbReference type="ARBA" id="ARBA00022723"/>
    </source>
</evidence>
<organism evidence="11">
    <name type="scientific">Amphimedon queenslandica</name>
    <name type="common">Sponge</name>
    <dbReference type="NCBI Taxonomy" id="400682"/>
    <lineage>
        <taxon>Eukaryota</taxon>
        <taxon>Metazoa</taxon>
        <taxon>Porifera</taxon>
        <taxon>Demospongiae</taxon>
        <taxon>Heteroscleromorpha</taxon>
        <taxon>Haplosclerida</taxon>
        <taxon>Niphatidae</taxon>
        <taxon>Amphimedon</taxon>
    </lineage>
</organism>
<dbReference type="GO" id="GO:0005765">
    <property type="term" value="C:lysosomal membrane"/>
    <property type="evidence" value="ECO:0007669"/>
    <property type="project" value="UniProtKB-SubCell"/>
</dbReference>
<evidence type="ECO:0000256" key="7">
    <source>
        <dbReference type="ARBA" id="ARBA00023136"/>
    </source>
</evidence>
<evidence type="ECO:0000256" key="9">
    <source>
        <dbReference type="SAM" id="Phobius"/>
    </source>
</evidence>
<evidence type="ECO:0000256" key="4">
    <source>
        <dbReference type="ARBA" id="ARBA00005975"/>
    </source>
</evidence>
<dbReference type="PANTHER" id="PTHR23292">
    <property type="entry name" value="LIPOPOLYSACCHARIDE-INDUCED TUMOR NECROSIS FACTOR-ALPHA FACTOR"/>
    <property type="match status" value="1"/>
</dbReference>
<feature type="compositionally biased region" description="Pro residues" evidence="8">
    <location>
        <begin position="13"/>
        <end position="26"/>
    </location>
</feature>
<dbReference type="FunCoup" id="A0A1X7VDK2">
    <property type="interactions" value="30"/>
</dbReference>
<feature type="region of interest" description="Disordered" evidence="8">
    <location>
        <begin position="1"/>
        <end position="68"/>
    </location>
</feature>
<feature type="compositionally biased region" description="Pro residues" evidence="8">
    <location>
        <begin position="39"/>
        <end position="61"/>
    </location>
</feature>
<evidence type="ECO:0000259" key="10">
    <source>
        <dbReference type="PROSITE" id="PS51837"/>
    </source>
</evidence>
<dbReference type="OMA" id="KTPLMQG"/>
<dbReference type="Pfam" id="PF10601">
    <property type="entry name" value="zf-LITAF-like"/>
    <property type="match status" value="1"/>
</dbReference>
<keyword evidence="6" id="KW-0862">Zinc</keyword>
<evidence type="ECO:0000313" key="11">
    <source>
        <dbReference type="EnsemblMetazoa" id="Aqu2.1.37819_001"/>
    </source>
</evidence>
<dbReference type="OrthoDB" id="4713066at2759"/>
<evidence type="ECO:0000256" key="6">
    <source>
        <dbReference type="ARBA" id="ARBA00022833"/>
    </source>
</evidence>
<reference evidence="11" key="2">
    <citation type="submission" date="2017-05" db="UniProtKB">
        <authorList>
            <consortium name="EnsemblMetazoa"/>
        </authorList>
    </citation>
    <scope>IDENTIFICATION</scope>
</reference>
<keyword evidence="7 9" id="KW-0472">Membrane</keyword>
<dbReference type="InParanoid" id="A0A1X7VDK2"/>
<evidence type="ECO:0000256" key="3">
    <source>
        <dbReference type="ARBA" id="ARBA00004630"/>
    </source>
</evidence>
<proteinExistence type="inferred from homology"/>
<dbReference type="SMART" id="SM00714">
    <property type="entry name" value="LITAF"/>
    <property type="match status" value="1"/>
</dbReference>
<reference evidence="12" key="1">
    <citation type="journal article" date="2010" name="Nature">
        <title>The Amphimedon queenslandica genome and the evolution of animal complexity.</title>
        <authorList>
            <person name="Srivastava M."/>
            <person name="Simakov O."/>
            <person name="Chapman J."/>
            <person name="Fahey B."/>
            <person name="Gauthier M.E."/>
            <person name="Mitros T."/>
            <person name="Richards G.S."/>
            <person name="Conaco C."/>
            <person name="Dacre M."/>
            <person name="Hellsten U."/>
            <person name="Larroux C."/>
            <person name="Putnam N.H."/>
            <person name="Stanke M."/>
            <person name="Adamska M."/>
            <person name="Darling A."/>
            <person name="Degnan S.M."/>
            <person name="Oakley T.H."/>
            <person name="Plachetzki D.C."/>
            <person name="Zhai Y."/>
            <person name="Adamski M."/>
            <person name="Calcino A."/>
            <person name="Cummins S.F."/>
            <person name="Goodstein D.M."/>
            <person name="Harris C."/>
            <person name="Jackson D.J."/>
            <person name="Leys S.P."/>
            <person name="Shu S."/>
            <person name="Woodcroft B.J."/>
            <person name="Vervoort M."/>
            <person name="Kosik K.S."/>
            <person name="Manning G."/>
            <person name="Degnan B.M."/>
            <person name="Rokhsar D.S."/>
        </authorList>
    </citation>
    <scope>NUCLEOTIDE SEQUENCE [LARGE SCALE GENOMIC DNA]</scope>
</reference>
<feature type="domain" description="LITAF" evidence="10">
    <location>
        <begin position="76"/>
        <end position="164"/>
    </location>
</feature>
<dbReference type="KEGG" id="aqu:105311963"/>
<dbReference type="AlphaFoldDB" id="A0A1X7VDK2"/>
<name>A0A1X7VDK2_AMPQE</name>
<evidence type="ECO:0000256" key="2">
    <source>
        <dbReference type="ARBA" id="ARBA00004481"/>
    </source>
</evidence>
<keyword evidence="9" id="KW-1133">Transmembrane helix</keyword>
<gene>
    <name evidence="11" type="primary">105311963</name>
</gene>
<dbReference type="GO" id="GO:0031902">
    <property type="term" value="C:late endosome membrane"/>
    <property type="evidence" value="ECO:0007669"/>
    <property type="project" value="UniProtKB-SubCell"/>
</dbReference>
<protein>
    <recommendedName>
        <fullName evidence="10">LITAF domain-containing protein</fullName>
    </recommendedName>
</protein>
<dbReference type="GO" id="GO:0008270">
    <property type="term" value="F:zinc ion binding"/>
    <property type="evidence" value="ECO:0007669"/>
    <property type="project" value="TreeGrafter"/>
</dbReference>
<dbReference type="PANTHER" id="PTHR23292:SF6">
    <property type="entry name" value="FI16602P1-RELATED"/>
    <property type="match status" value="1"/>
</dbReference>
<evidence type="ECO:0000256" key="1">
    <source>
        <dbReference type="ARBA" id="ARBA00004414"/>
    </source>
</evidence>
<dbReference type="PROSITE" id="PS51837">
    <property type="entry name" value="LITAF"/>
    <property type="match status" value="1"/>
</dbReference>
<dbReference type="Proteomes" id="UP000007879">
    <property type="component" value="Unassembled WGS sequence"/>
</dbReference>
<keyword evidence="5" id="KW-0479">Metal-binding</keyword>
<evidence type="ECO:0000256" key="8">
    <source>
        <dbReference type="SAM" id="MobiDB-lite"/>
    </source>
</evidence>
<dbReference type="EnsemblMetazoa" id="XM_011404222.2">
    <property type="protein sequence ID" value="XP_011402524.1"/>
    <property type="gene ID" value="LOC105311963"/>
</dbReference>
<dbReference type="InterPro" id="IPR037519">
    <property type="entry name" value="LITAF_fam"/>
</dbReference>
<dbReference type="InterPro" id="IPR006629">
    <property type="entry name" value="LITAF"/>
</dbReference>
<accession>A0A1X7VDK2</accession>
<keyword evidence="9" id="KW-0812">Transmembrane</keyword>
<keyword evidence="12" id="KW-1185">Reference proteome</keyword>
<comment type="similarity">
    <text evidence="4">Belongs to the CDIP1/LITAF family.</text>
</comment>
<evidence type="ECO:0000313" key="12">
    <source>
        <dbReference type="Proteomes" id="UP000007879"/>
    </source>
</evidence>